<sequence length="45" mass="4838">MAIPSKQIGWGATENLLWNISKQLERLIQVTGAGNPVTTTTTTVP</sequence>
<gene>
    <name evidence="1" type="ORF">NIOZUU157_00346</name>
</gene>
<organism evidence="1">
    <name type="scientific">Virus NIOZ-UU157</name>
    <dbReference type="NCBI Taxonomy" id="2763269"/>
    <lineage>
        <taxon>Viruses</taxon>
    </lineage>
</organism>
<dbReference type="EMBL" id="MW030560">
    <property type="protein sequence ID" value="QPI16450.1"/>
    <property type="molecule type" value="Genomic_DNA"/>
</dbReference>
<proteinExistence type="predicted"/>
<name>A0A7S9XHC7_9VIRU</name>
<protein>
    <submittedName>
        <fullName evidence="1">Uncharacterized protein</fullName>
    </submittedName>
</protein>
<accession>A0A7S9XHC7</accession>
<reference evidence="1" key="1">
    <citation type="submission" date="2020-08" db="EMBL/GenBank/DDBJ databases">
        <title>Bridging the membrane lipid divide: bacteria of the FCB group superphylum have the potential to synthesize archaeal ether lipids.</title>
        <authorList>
            <person name="Villanueva L."/>
            <person name="von Meijenfeldt F.A.B."/>
            <person name="Westbye A.B."/>
            <person name="Yadav S."/>
            <person name="Hopmans E.C."/>
            <person name="Dutilh B.E."/>
            <person name="Sinninghe Damste J.S."/>
        </authorList>
    </citation>
    <scope>NUCLEOTIDE SEQUENCE</scope>
    <source>
        <strain evidence="1">NIOZ-UU157</strain>
    </source>
</reference>
<evidence type="ECO:0000313" key="1">
    <source>
        <dbReference type="EMBL" id="QPI16450.1"/>
    </source>
</evidence>